<sequence length="93" mass="10773">MDIKLVRVVDQYLMSNKVVQTFDLGEVELLRKLLYNVISSDLDNTTLHHILSFCTKIFRGKTSFTMDLSTFRTRAFNLIMASRRKSKLVQGLT</sequence>
<dbReference type="EMBL" id="JBHUMB010000014">
    <property type="protein sequence ID" value="MFD2744130.1"/>
    <property type="molecule type" value="Genomic_DNA"/>
</dbReference>
<reference evidence="2" key="1">
    <citation type="journal article" date="2019" name="Int. J. Syst. Evol. Microbiol.">
        <title>The Global Catalogue of Microorganisms (GCM) 10K type strain sequencing project: providing services to taxonomists for standard genome sequencing and annotation.</title>
        <authorList>
            <consortium name="The Broad Institute Genomics Platform"/>
            <consortium name="The Broad Institute Genome Sequencing Center for Infectious Disease"/>
            <person name="Wu L."/>
            <person name="Ma J."/>
        </authorList>
    </citation>
    <scope>NUCLEOTIDE SEQUENCE [LARGE SCALE GENOMIC DNA]</scope>
    <source>
        <strain evidence="2">KCTC 42247</strain>
    </source>
</reference>
<evidence type="ECO:0000313" key="1">
    <source>
        <dbReference type="EMBL" id="MFD2744130.1"/>
    </source>
</evidence>
<proteinExistence type="predicted"/>
<organism evidence="1 2">
    <name type="scientific">Sphingobacterium populi</name>
    <dbReference type="NCBI Taxonomy" id="1812824"/>
    <lineage>
        <taxon>Bacteria</taxon>
        <taxon>Pseudomonadati</taxon>
        <taxon>Bacteroidota</taxon>
        <taxon>Sphingobacteriia</taxon>
        <taxon>Sphingobacteriales</taxon>
        <taxon>Sphingobacteriaceae</taxon>
        <taxon>Sphingobacterium</taxon>
    </lineage>
</organism>
<evidence type="ECO:0000313" key="2">
    <source>
        <dbReference type="Proteomes" id="UP001597418"/>
    </source>
</evidence>
<accession>A0ABW5UDZ4</accession>
<name>A0ABW5UDZ4_9SPHI</name>
<comment type="caution">
    <text evidence="1">The sequence shown here is derived from an EMBL/GenBank/DDBJ whole genome shotgun (WGS) entry which is preliminary data.</text>
</comment>
<protein>
    <submittedName>
        <fullName evidence="1">Uncharacterized protein</fullName>
    </submittedName>
</protein>
<dbReference type="RefSeq" id="WP_066751012.1">
    <property type="nucleotide sequence ID" value="NZ_JBHUMB010000014.1"/>
</dbReference>
<dbReference type="Proteomes" id="UP001597418">
    <property type="component" value="Unassembled WGS sequence"/>
</dbReference>
<keyword evidence="2" id="KW-1185">Reference proteome</keyword>
<gene>
    <name evidence="1" type="ORF">ACFSQ6_12085</name>
</gene>